<dbReference type="AlphaFoldDB" id="A0A6C0LLJ6"/>
<name>A0A6C0LLJ6_9ZZZZ</name>
<reference evidence="2" key="1">
    <citation type="journal article" date="2020" name="Nature">
        <title>Giant virus diversity and host interactions through global metagenomics.</title>
        <authorList>
            <person name="Schulz F."/>
            <person name="Roux S."/>
            <person name="Paez-Espino D."/>
            <person name="Jungbluth S."/>
            <person name="Walsh D.A."/>
            <person name="Denef V.J."/>
            <person name="McMahon K.D."/>
            <person name="Konstantinidis K.T."/>
            <person name="Eloe-Fadrosh E.A."/>
            <person name="Kyrpides N.C."/>
            <person name="Woyke T."/>
        </authorList>
    </citation>
    <scope>NUCLEOTIDE SEQUENCE</scope>
    <source>
        <strain evidence="2">GVMAG-M-3300027892-73</strain>
    </source>
</reference>
<sequence>MSGGRRKIVRCIQSYINSVDNTTYSGPMKSGLPPRVGVIKYYHNNYMTRCNQNPNAKKKSYANMVFLNINPSQTPVPAGFRQTTNYNYSYNPPPGVGFYDANAKYDNHFYRPYNPPAPISQPNDPRPPLNTHQGPYSKALRKYYK</sequence>
<evidence type="ECO:0000313" key="2">
    <source>
        <dbReference type="EMBL" id="QHU30855.1"/>
    </source>
</evidence>
<feature type="compositionally biased region" description="Pro residues" evidence="1">
    <location>
        <begin position="113"/>
        <end position="128"/>
    </location>
</feature>
<organism evidence="2">
    <name type="scientific">viral metagenome</name>
    <dbReference type="NCBI Taxonomy" id="1070528"/>
    <lineage>
        <taxon>unclassified sequences</taxon>
        <taxon>metagenomes</taxon>
        <taxon>organismal metagenomes</taxon>
    </lineage>
</organism>
<evidence type="ECO:0000256" key="1">
    <source>
        <dbReference type="SAM" id="MobiDB-lite"/>
    </source>
</evidence>
<proteinExistence type="predicted"/>
<feature type="region of interest" description="Disordered" evidence="1">
    <location>
        <begin position="112"/>
        <end position="145"/>
    </location>
</feature>
<accession>A0A6C0LLJ6</accession>
<dbReference type="EMBL" id="MN740520">
    <property type="protein sequence ID" value="QHU30855.1"/>
    <property type="molecule type" value="Genomic_DNA"/>
</dbReference>
<protein>
    <submittedName>
        <fullName evidence="2">Uncharacterized protein</fullName>
    </submittedName>
</protein>